<gene>
    <name evidence="1" type="ORF">CPB84DRAFT_569667</name>
</gene>
<dbReference type="OrthoDB" id="3250441at2759"/>
<organism evidence="1 2">
    <name type="scientific">Gymnopilus junonius</name>
    <name type="common">Spectacular rustgill mushroom</name>
    <name type="synonym">Gymnopilus spectabilis subsp. junonius</name>
    <dbReference type="NCBI Taxonomy" id="109634"/>
    <lineage>
        <taxon>Eukaryota</taxon>
        <taxon>Fungi</taxon>
        <taxon>Dikarya</taxon>
        <taxon>Basidiomycota</taxon>
        <taxon>Agaricomycotina</taxon>
        <taxon>Agaricomycetes</taxon>
        <taxon>Agaricomycetidae</taxon>
        <taxon>Agaricales</taxon>
        <taxon>Agaricineae</taxon>
        <taxon>Hymenogastraceae</taxon>
        <taxon>Gymnopilus</taxon>
    </lineage>
</organism>
<proteinExistence type="predicted"/>
<evidence type="ECO:0000313" key="2">
    <source>
        <dbReference type="Proteomes" id="UP000724874"/>
    </source>
</evidence>
<dbReference type="AlphaFoldDB" id="A0A9P5NRA7"/>
<keyword evidence="2" id="KW-1185">Reference proteome</keyword>
<dbReference type="EMBL" id="JADNYJ010000021">
    <property type="protein sequence ID" value="KAF8905857.1"/>
    <property type="molecule type" value="Genomic_DNA"/>
</dbReference>
<sequence>MILVLVLELNNSLGLCGDALLQAVVDYSKIVSHDQYKPFRQVCNFPIVLIANRLEISIAVCVGPIYVTTLLALDLSFGFHAFDNVIQVAHVFKVLSRH</sequence>
<reference evidence="1" key="1">
    <citation type="submission" date="2020-11" db="EMBL/GenBank/DDBJ databases">
        <authorList>
            <consortium name="DOE Joint Genome Institute"/>
            <person name="Ahrendt S."/>
            <person name="Riley R."/>
            <person name="Andreopoulos W."/>
            <person name="LaButti K."/>
            <person name="Pangilinan J."/>
            <person name="Ruiz-duenas F.J."/>
            <person name="Barrasa J.M."/>
            <person name="Sanchez-Garcia M."/>
            <person name="Camarero S."/>
            <person name="Miyauchi S."/>
            <person name="Serrano A."/>
            <person name="Linde D."/>
            <person name="Babiker R."/>
            <person name="Drula E."/>
            <person name="Ayuso-Fernandez I."/>
            <person name="Pacheco R."/>
            <person name="Padilla G."/>
            <person name="Ferreira P."/>
            <person name="Barriuso J."/>
            <person name="Kellner H."/>
            <person name="Castanera R."/>
            <person name="Alfaro M."/>
            <person name="Ramirez L."/>
            <person name="Pisabarro A.G."/>
            <person name="Kuo A."/>
            <person name="Tritt A."/>
            <person name="Lipzen A."/>
            <person name="He G."/>
            <person name="Yan M."/>
            <person name="Ng V."/>
            <person name="Cullen D."/>
            <person name="Martin F."/>
            <person name="Rosso M.-N."/>
            <person name="Henrissat B."/>
            <person name="Hibbett D."/>
            <person name="Martinez A.T."/>
            <person name="Grigoriev I.V."/>
        </authorList>
    </citation>
    <scope>NUCLEOTIDE SEQUENCE</scope>
    <source>
        <strain evidence="1">AH 44721</strain>
    </source>
</reference>
<evidence type="ECO:0000313" key="1">
    <source>
        <dbReference type="EMBL" id="KAF8905857.1"/>
    </source>
</evidence>
<accession>A0A9P5NRA7</accession>
<name>A0A9P5NRA7_GYMJU</name>
<protein>
    <submittedName>
        <fullName evidence="1">Uncharacterized protein</fullName>
    </submittedName>
</protein>
<comment type="caution">
    <text evidence="1">The sequence shown here is derived from an EMBL/GenBank/DDBJ whole genome shotgun (WGS) entry which is preliminary data.</text>
</comment>
<dbReference type="Proteomes" id="UP000724874">
    <property type="component" value="Unassembled WGS sequence"/>
</dbReference>